<sequence length="60" mass="7070">MPKASKNTAKRIGYIVTTTVTSSLRKENQERDIRYWTYHHDKEHYGIVLVSSKVVEELDF</sequence>
<proteinExistence type="predicted"/>
<accession>A0A075FLJ7</accession>
<protein>
    <submittedName>
        <fullName evidence="1">Uncharacterized protein</fullName>
    </submittedName>
</protein>
<reference evidence="1" key="1">
    <citation type="journal article" date="2014" name="Genome Biol. Evol.">
        <title>Pangenome evidence for extensive interdomain horizontal transfer affecting lineage core and shell genes in uncultured planktonic thaumarchaeota and euryarchaeota.</title>
        <authorList>
            <person name="Deschamps P."/>
            <person name="Zivanovic Y."/>
            <person name="Moreira D."/>
            <person name="Rodriguez-Valera F."/>
            <person name="Lopez-Garcia P."/>
        </authorList>
    </citation>
    <scope>NUCLEOTIDE SEQUENCE</scope>
</reference>
<dbReference type="EMBL" id="KF900313">
    <property type="protein sequence ID" value="AIE90592.1"/>
    <property type="molecule type" value="Genomic_DNA"/>
</dbReference>
<dbReference type="AlphaFoldDB" id="A0A075FLJ7"/>
<organism evidence="1">
    <name type="scientific">uncultured marine thaumarchaeote AD1000_04_G03</name>
    <dbReference type="NCBI Taxonomy" id="1455882"/>
    <lineage>
        <taxon>Archaea</taxon>
        <taxon>Nitrososphaerota</taxon>
        <taxon>environmental samples</taxon>
    </lineage>
</organism>
<evidence type="ECO:0000313" key="1">
    <source>
        <dbReference type="EMBL" id="AIE90592.1"/>
    </source>
</evidence>
<name>A0A075FLJ7_9ARCH</name>